<organism evidence="5 6">
    <name type="scientific">Rhodopila globiformis</name>
    <name type="common">Rhodopseudomonas globiformis</name>
    <dbReference type="NCBI Taxonomy" id="1071"/>
    <lineage>
        <taxon>Bacteria</taxon>
        <taxon>Pseudomonadati</taxon>
        <taxon>Pseudomonadota</taxon>
        <taxon>Alphaproteobacteria</taxon>
        <taxon>Acetobacterales</taxon>
        <taxon>Acetobacteraceae</taxon>
        <taxon>Rhodopila</taxon>
    </lineage>
</organism>
<keyword evidence="1" id="KW-0378">Hydrolase</keyword>
<dbReference type="PANTHER" id="PTHR43156:SF2">
    <property type="entry name" value="STAGE II SPORULATION PROTEIN E"/>
    <property type="match status" value="1"/>
</dbReference>
<dbReference type="AlphaFoldDB" id="A0A2S6MV40"/>
<dbReference type="Gene3D" id="3.60.40.10">
    <property type="entry name" value="PPM-type phosphatase domain"/>
    <property type="match status" value="1"/>
</dbReference>
<dbReference type="InterPro" id="IPR035965">
    <property type="entry name" value="PAS-like_dom_sf"/>
</dbReference>
<evidence type="ECO:0000256" key="1">
    <source>
        <dbReference type="ARBA" id="ARBA00022801"/>
    </source>
</evidence>
<dbReference type="Pfam" id="PF07228">
    <property type="entry name" value="SpoIIE"/>
    <property type="match status" value="1"/>
</dbReference>
<feature type="domain" description="PPM-type phosphatase" evidence="4">
    <location>
        <begin position="320"/>
        <end position="537"/>
    </location>
</feature>
<feature type="coiled-coil region" evidence="2">
    <location>
        <begin position="144"/>
        <end position="171"/>
    </location>
</feature>
<proteinExistence type="predicted"/>
<evidence type="ECO:0000313" key="5">
    <source>
        <dbReference type="EMBL" id="PPQ26233.1"/>
    </source>
</evidence>
<evidence type="ECO:0000259" key="3">
    <source>
        <dbReference type="SMART" id="SM00091"/>
    </source>
</evidence>
<keyword evidence="2" id="KW-0175">Coiled coil</keyword>
<dbReference type="InterPro" id="IPR036457">
    <property type="entry name" value="PPM-type-like_dom_sf"/>
</dbReference>
<dbReference type="CDD" id="cd00130">
    <property type="entry name" value="PAS"/>
    <property type="match status" value="1"/>
</dbReference>
<feature type="domain" description="PAS" evidence="3">
    <location>
        <begin position="163"/>
        <end position="231"/>
    </location>
</feature>
<dbReference type="EMBL" id="NHRY01000272">
    <property type="protein sequence ID" value="PPQ26233.1"/>
    <property type="molecule type" value="Genomic_DNA"/>
</dbReference>
<dbReference type="OrthoDB" id="9811749at2"/>
<dbReference type="SUPFAM" id="SSF55785">
    <property type="entry name" value="PYP-like sensor domain (PAS domain)"/>
    <property type="match status" value="2"/>
</dbReference>
<dbReference type="Pfam" id="PF08448">
    <property type="entry name" value="PAS_4"/>
    <property type="match status" value="1"/>
</dbReference>
<reference evidence="5 6" key="1">
    <citation type="journal article" date="2018" name="Arch. Microbiol.">
        <title>New insights into the metabolic potential of the phototrophic purple bacterium Rhodopila globiformis DSM 161(T) from its draft genome sequence and evidence for a vanadium-dependent nitrogenase.</title>
        <authorList>
            <person name="Imhoff J.F."/>
            <person name="Rahn T."/>
            <person name="Kunzel S."/>
            <person name="Neulinger S.C."/>
        </authorList>
    </citation>
    <scope>NUCLEOTIDE SEQUENCE [LARGE SCALE GENOMIC DNA]</scope>
    <source>
        <strain evidence="5 6">DSM 161</strain>
    </source>
</reference>
<evidence type="ECO:0008006" key="7">
    <source>
        <dbReference type="Google" id="ProtNLM"/>
    </source>
</evidence>
<keyword evidence="6" id="KW-1185">Reference proteome</keyword>
<name>A0A2S6MV40_RHOGL</name>
<evidence type="ECO:0000259" key="4">
    <source>
        <dbReference type="SMART" id="SM00331"/>
    </source>
</evidence>
<dbReference type="InterPro" id="IPR013656">
    <property type="entry name" value="PAS_4"/>
</dbReference>
<dbReference type="SMART" id="SM00331">
    <property type="entry name" value="PP2C_SIG"/>
    <property type="match status" value="1"/>
</dbReference>
<protein>
    <recommendedName>
        <fullName evidence="7">PAC domain-containing protein</fullName>
    </recommendedName>
</protein>
<dbReference type="Proteomes" id="UP000239724">
    <property type="component" value="Unassembled WGS sequence"/>
</dbReference>
<dbReference type="SMART" id="SM00091">
    <property type="entry name" value="PAS"/>
    <property type="match status" value="2"/>
</dbReference>
<accession>A0A2S6MV40</accession>
<dbReference type="InterPro" id="IPR000014">
    <property type="entry name" value="PAS"/>
</dbReference>
<dbReference type="InterPro" id="IPR001932">
    <property type="entry name" value="PPM-type_phosphatase-like_dom"/>
</dbReference>
<comment type="caution">
    <text evidence="5">The sequence shown here is derived from an EMBL/GenBank/DDBJ whole genome shotgun (WGS) entry which is preliminary data.</text>
</comment>
<dbReference type="InterPro" id="IPR052016">
    <property type="entry name" value="Bact_Sigma-Reg"/>
</dbReference>
<evidence type="ECO:0000313" key="6">
    <source>
        <dbReference type="Proteomes" id="UP000239724"/>
    </source>
</evidence>
<dbReference type="RefSeq" id="WP_104522999.1">
    <property type="nucleotide sequence ID" value="NZ_NHRY01000272.1"/>
</dbReference>
<sequence>MISKGESIGRELAGQLAPGGLERRGTAHETNDWIWETDTQLRWTFVSKRFGDTSGVPWEALQGGGLDGLVALGFDPAGMEELQQTIRERNIFHAAVHRVLLGNGQTRYWQLSGVPFFDPGTGAFAGYRGFGTDVTARIDRQAALEAALLRAEQAEHEARQATARLADGIEAVPEGFVLVDAADRLVLCNSTFRDMYRLPAELTVPGAPFEDLLRRRAVLTDLQSSGLTAEQWVAARMRSHRMATGDRTEEHLVDGRWIQINERRTSDGGTVGIRVDVTEARQRALLERERERNTAELKAARSMQGALLPSRLLQRQVGAQAGLDIAGCCASSSELGGDLWGLSALDDRQVGVYIVDFSGHGVTAALNTFRLHTLMHELRSLSLDPAHLLVELNARLVALLPIGNFATMFYGVIDPDRDAITYACAGSPAPIIRSGSGCCWSLLDSSGLPLGVTPDANYENRAARFGPGGVLLLYSDLLTEVRNARGHRAGDAAVLELIPGAMDEASAEAVVERICAPFLDQPETLLTDDLTTICIKR</sequence>
<feature type="domain" description="PAS" evidence="3">
    <location>
        <begin position="21"/>
        <end position="87"/>
    </location>
</feature>
<dbReference type="PANTHER" id="PTHR43156">
    <property type="entry name" value="STAGE II SPORULATION PROTEIN E-RELATED"/>
    <property type="match status" value="1"/>
</dbReference>
<dbReference type="Gene3D" id="3.30.450.20">
    <property type="entry name" value="PAS domain"/>
    <property type="match status" value="2"/>
</dbReference>
<dbReference type="GO" id="GO:0016791">
    <property type="term" value="F:phosphatase activity"/>
    <property type="evidence" value="ECO:0007669"/>
    <property type="project" value="TreeGrafter"/>
</dbReference>
<dbReference type="Pfam" id="PF12860">
    <property type="entry name" value="PAS_7"/>
    <property type="match status" value="1"/>
</dbReference>
<gene>
    <name evidence="5" type="ORF">CCS01_30925</name>
</gene>
<evidence type="ECO:0000256" key="2">
    <source>
        <dbReference type="SAM" id="Coils"/>
    </source>
</evidence>